<dbReference type="EMBL" id="JANVFS010000032">
    <property type="protein sequence ID" value="KAJ4470359.1"/>
    <property type="molecule type" value="Genomic_DNA"/>
</dbReference>
<evidence type="ECO:0000313" key="2">
    <source>
        <dbReference type="EMBL" id="KAJ4470359.1"/>
    </source>
</evidence>
<comment type="caution">
    <text evidence="2">The sequence shown here is derived from an EMBL/GenBank/DDBJ whole genome shotgun (WGS) entry which is preliminary data.</text>
</comment>
<feature type="non-terminal residue" evidence="2">
    <location>
        <position position="1"/>
    </location>
</feature>
<keyword evidence="1" id="KW-0175">Coiled coil</keyword>
<evidence type="ECO:0000313" key="3">
    <source>
        <dbReference type="Proteomes" id="UP001150238"/>
    </source>
</evidence>
<name>A0A9W8ZZR0_9AGAR</name>
<sequence length="93" mass="10643">ERMASESNCWVYIAGQHPNARIPFLHFASQRLRLEGPSVLDELHGSADRLFTSLLTSRRQEAAELTDRLLLAQNRINELESEKAAWESSHCEH</sequence>
<reference evidence="2" key="2">
    <citation type="journal article" date="2023" name="Proc. Natl. Acad. Sci. U.S.A.">
        <title>A global phylogenomic analysis of the shiitake genus Lentinula.</title>
        <authorList>
            <person name="Sierra-Patev S."/>
            <person name="Min B."/>
            <person name="Naranjo-Ortiz M."/>
            <person name="Looney B."/>
            <person name="Konkel Z."/>
            <person name="Slot J.C."/>
            <person name="Sakamoto Y."/>
            <person name="Steenwyk J.L."/>
            <person name="Rokas A."/>
            <person name="Carro J."/>
            <person name="Camarero S."/>
            <person name="Ferreira P."/>
            <person name="Molpeceres G."/>
            <person name="Ruiz-Duenas F.J."/>
            <person name="Serrano A."/>
            <person name="Henrissat B."/>
            <person name="Drula E."/>
            <person name="Hughes K.W."/>
            <person name="Mata J.L."/>
            <person name="Ishikawa N.K."/>
            <person name="Vargas-Isla R."/>
            <person name="Ushijima S."/>
            <person name="Smith C.A."/>
            <person name="Donoghue J."/>
            <person name="Ahrendt S."/>
            <person name="Andreopoulos W."/>
            <person name="He G."/>
            <person name="LaButti K."/>
            <person name="Lipzen A."/>
            <person name="Ng V."/>
            <person name="Riley R."/>
            <person name="Sandor L."/>
            <person name="Barry K."/>
            <person name="Martinez A.T."/>
            <person name="Xiao Y."/>
            <person name="Gibbons J.G."/>
            <person name="Terashima K."/>
            <person name="Grigoriev I.V."/>
            <person name="Hibbett D."/>
        </authorList>
    </citation>
    <scope>NUCLEOTIDE SEQUENCE</scope>
    <source>
        <strain evidence="2">Sp2 HRB7682 ss15</strain>
    </source>
</reference>
<evidence type="ECO:0000256" key="1">
    <source>
        <dbReference type="SAM" id="Coils"/>
    </source>
</evidence>
<protein>
    <submittedName>
        <fullName evidence="2">Uncharacterized protein</fullName>
    </submittedName>
</protein>
<accession>A0A9W8ZZR0</accession>
<dbReference type="AlphaFoldDB" id="A0A9W8ZZR0"/>
<dbReference type="Proteomes" id="UP001150238">
    <property type="component" value="Unassembled WGS sequence"/>
</dbReference>
<proteinExistence type="predicted"/>
<organism evidence="2 3">
    <name type="scientific">Lentinula lateritia</name>
    <dbReference type="NCBI Taxonomy" id="40482"/>
    <lineage>
        <taxon>Eukaryota</taxon>
        <taxon>Fungi</taxon>
        <taxon>Dikarya</taxon>
        <taxon>Basidiomycota</taxon>
        <taxon>Agaricomycotina</taxon>
        <taxon>Agaricomycetes</taxon>
        <taxon>Agaricomycetidae</taxon>
        <taxon>Agaricales</taxon>
        <taxon>Marasmiineae</taxon>
        <taxon>Omphalotaceae</taxon>
        <taxon>Lentinula</taxon>
    </lineage>
</organism>
<gene>
    <name evidence="2" type="ORF">C8J55DRAFT_436196</name>
</gene>
<reference evidence="2" key="1">
    <citation type="submission" date="2022-08" db="EMBL/GenBank/DDBJ databases">
        <authorList>
            <consortium name="DOE Joint Genome Institute"/>
            <person name="Min B."/>
            <person name="Riley R."/>
            <person name="Sierra-Patev S."/>
            <person name="Naranjo-Ortiz M."/>
            <person name="Looney B."/>
            <person name="Konkel Z."/>
            <person name="Slot J.C."/>
            <person name="Sakamoto Y."/>
            <person name="Steenwyk J.L."/>
            <person name="Rokas A."/>
            <person name="Carro J."/>
            <person name="Camarero S."/>
            <person name="Ferreira P."/>
            <person name="Molpeceres G."/>
            <person name="Ruiz-Duenas F.J."/>
            <person name="Serrano A."/>
            <person name="Henrissat B."/>
            <person name="Drula E."/>
            <person name="Hughes K.W."/>
            <person name="Mata J.L."/>
            <person name="Ishikawa N.K."/>
            <person name="Vargas-Isla R."/>
            <person name="Ushijima S."/>
            <person name="Smith C.A."/>
            <person name="Ahrendt S."/>
            <person name="Andreopoulos W."/>
            <person name="He G."/>
            <person name="Labutti K."/>
            <person name="Lipzen A."/>
            <person name="Ng V."/>
            <person name="Sandor L."/>
            <person name="Barry K."/>
            <person name="Martinez A.T."/>
            <person name="Xiao Y."/>
            <person name="Gibbons J.G."/>
            <person name="Terashima K."/>
            <person name="Hibbett D.S."/>
            <person name="Grigoriev I.V."/>
        </authorList>
    </citation>
    <scope>NUCLEOTIDE SEQUENCE</scope>
    <source>
        <strain evidence="2">Sp2 HRB7682 ss15</strain>
    </source>
</reference>
<feature type="coiled-coil region" evidence="1">
    <location>
        <begin position="62"/>
        <end position="89"/>
    </location>
</feature>